<dbReference type="SMART" id="SM00546">
    <property type="entry name" value="CUE"/>
    <property type="match status" value="1"/>
</dbReference>
<feature type="compositionally biased region" description="Polar residues" evidence="7">
    <location>
        <begin position="465"/>
        <end position="486"/>
    </location>
</feature>
<dbReference type="InterPro" id="IPR015943">
    <property type="entry name" value="WD40/YVTN_repeat-like_dom_sf"/>
</dbReference>
<evidence type="ECO:0000259" key="8">
    <source>
        <dbReference type="PROSITE" id="PS50225"/>
    </source>
</evidence>
<dbReference type="Pfam" id="PF07525">
    <property type="entry name" value="SOCS_box"/>
    <property type="match status" value="1"/>
</dbReference>
<evidence type="ECO:0000256" key="3">
    <source>
        <dbReference type="ARBA" id="ARBA00022737"/>
    </source>
</evidence>
<dbReference type="Gene3D" id="1.10.750.20">
    <property type="entry name" value="SOCS box"/>
    <property type="match status" value="1"/>
</dbReference>
<dbReference type="PROSITE" id="PS51140">
    <property type="entry name" value="CUE"/>
    <property type="match status" value="1"/>
</dbReference>
<dbReference type="InterPro" id="IPR020472">
    <property type="entry name" value="WD40_PAC1"/>
</dbReference>
<dbReference type="PANTHER" id="PTHR15622:SF12">
    <property type="entry name" value="WD REPEAT AND SOCS BOX-CONTAINING PROTEIN 1"/>
    <property type="match status" value="1"/>
</dbReference>
<feature type="repeat" description="WD" evidence="6">
    <location>
        <begin position="528"/>
        <end position="557"/>
    </location>
</feature>
<dbReference type="PRINTS" id="PR00320">
    <property type="entry name" value="GPROTEINBRPT"/>
</dbReference>
<keyword evidence="4" id="KW-0833">Ubl conjugation pathway</keyword>
<reference evidence="10" key="1">
    <citation type="submission" date="2023-04" db="EMBL/GenBank/DDBJ databases">
        <title>Chromosome-level genome of Chaenocephalus aceratus.</title>
        <authorList>
            <person name="Park H."/>
        </authorList>
    </citation>
    <scope>NUCLEOTIDE SEQUENCE</scope>
    <source>
        <strain evidence="10">DE</strain>
        <tissue evidence="10">Muscle</tissue>
    </source>
</reference>
<keyword evidence="2 6" id="KW-0853">WD repeat</keyword>
<feature type="domain" description="SOCS box" evidence="8">
    <location>
        <begin position="773"/>
        <end position="814"/>
    </location>
</feature>
<dbReference type="PROSITE" id="PS50225">
    <property type="entry name" value="SOCS"/>
    <property type="match status" value="1"/>
</dbReference>
<proteinExistence type="predicted"/>
<dbReference type="PROSITE" id="PS00678">
    <property type="entry name" value="WD_REPEATS_1"/>
    <property type="match status" value="1"/>
</dbReference>
<feature type="compositionally biased region" description="Pro residues" evidence="7">
    <location>
        <begin position="133"/>
        <end position="148"/>
    </location>
</feature>
<dbReference type="SUPFAM" id="SSF46934">
    <property type="entry name" value="UBA-like"/>
    <property type="match status" value="1"/>
</dbReference>
<evidence type="ECO:0000259" key="9">
    <source>
        <dbReference type="PROSITE" id="PS51140"/>
    </source>
</evidence>
<dbReference type="Pfam" id="PF00400">
    <property type="entry name" value="WD40"/>
    <property type="match status" value="5"/>
</dbReference>
<dbReference type="CDD" id="cd00200">
    <property type="entry name" value="WD40"/>
    <property type="match status" value="1"/>
</dbReference>
<dbReference type="Pfam" id="PF02845">
    <property type="entry name" value="CUE"/>
    <property type="match status" value="1"/>
</dbReference>
<dbReference type="PROSITE" id="PS50082">
    <property type="entry name" value="WD_REPEATS_2"/>
    <property type="match status" value="6"/>
</dbReference>
<gene>
    <name evidence="10" type="ORF">KUDE01_001410</name>
</gene>
<dbReference type="GO" id="GO:0043130">
    <property type="term" value="F:ubiquitin binding"/>
    <property type="evidence" value="ECO:0007669"/>
    <property type="project" value="InterPro"/>
</dbReference>
<evidence type="ECO:0000256" key="2">
    <source>
        <dbReference type="ARBA" id="ARBA00022574"/>
    </source>
</evidence>
<dbReference type="InterPro" id="IPR036322">
    <property type="entry name" value="WD40_repeat_dom_sf"/>
</dbReference>
<evidence type="ECO:0000256" key="5">
    <source>
        <dbReference type="ARBA" id="ARBA00040055"/>
    </source>
</evidence>
<keyword evidence="11" id="KW-1185">Reference proteome</keyword>
<dbReference type="SUPFAM" id="SSF158235">
    <property type="entry name" value="SOCS box-like"/>
    <property type="match status" value="1"/>
</dbReference>
<feature type="region of interest" description="Disordered" evidence="7">
    <location>
        <begin position="465"/>
        <end position="490"/>
    </location>
</feature>
<dbReference type="InterPro" id="IPR019775">
    <property type="entry name" value="WD40_repeat_CS"/>
</dbReference>
<feature type="repeat" description="WD" evidence="6">
    <location>
        <begin position="644"/>
        <end position="676"/>
    </location>
</feature>
<dbReference type="SUPFAM" id="SSF50998">
    <property type="entry name" value="Quinoprotein alcohol dehydrogenase-like"/>
    <property type="match status" value="1"/>
</dbReference>
<dbReference type="SMART" id="SM00253">
    <property type="entry name" value="SOCS"/>
    <property type="match status" value="1"/>
</dbReference>
<feature type="repeat" description="WD" evidence="6">
    <location>
        <begin position="750"/>
        <end position="771"/>
    </location>
</feature>
<dbReference type="GO" id="GO:0000209">
    <property type="term" value="P:protein polyubiquitination"/>
    <property type="evidence" value="ECO:0007669"/>
    <property type="project" value="TreeGrafter"/>
</dbReference>
<feature type="compositionally biased region" description="Low complexity" evidence="7">
    <location>
        <begin position="184"/>
        <end position="208"/>
    </location>
</feature>
<accession>A0AAD9CGF9</accession>
<dbReference type="InterPro" id="IPR001496">
    <property type="entry name" value="SOCS_box"/>
</dbReference>
<evidence type="ECO:0000256" key="6">
    <source>
        <dbReference type="PROSITE-ProRule" id="PRU00221"/>
    </source>
</evidence>
<feature type="repeat" description="WD" evidence="6">
    <location>
        <begin position="558"/>
        <end position="600"/>
    </location>
</feature>
<name>A0AAD9CGF9_DISEL</name>
<evidence type="ECO:0000256" key="1">
    <source>
        <dbReference type="ARBA" id="ARBA00004906"/>
    </source>
</evidence>
<dbReference type="InterPro" id="IPR001680">
    <property type="entry name" value="WD40_rpt"/>
</dbReference>
<dbReference type="InterPro" id="IPR011047">
    <property type="entry name" value="Quinoprotein_ADH-like_sf"/>
</dbReference>
<sequence length="814" mass="91147">MQANSKLHTVAFKLHANGKLHFVFVELQVLMTVRRLEFNQAMEDFKIMFPSMDYEVIECVLRSNNGAVDATIDQLLQMSIDGQGSDDSSDSDDSIPPEILERTLEPDSSDEEPPPVYSPPTYDMHIYDRKYPEAPPTPPRFEAEPPPGHQQVRSYRNWNPPLLGNLPDDFLRILPQQLDSIKSSQSSLCQPSSSSASSLSQWTAQSASRPGVAGTPGGSGLTTGASEQDKKLKQYLEDERIALFLQNEEFMKELQRNREFLMALERGEQYSAASMDAVSDDAMFRDKLNHMGKSTRKKLFEIARTFSEKTKRRKSKRKMLLKHHSLGTANSTANLLDDVEANPCEEDGQPRRTNTQEQNEQRHEPVVWEVNARRRDTTDIGGRRTAMAASFPDSVNENDIGKANFIGELLVPAAPFDQKSGRETWTVAFAPNGSYFAWSQGHRIVRLIPWAKCLKNFSIGHNGEATNASSPRRLSRQNSNGGQEIQTADEPREHTIDCGDIVWGLAFGSSVPEKQSRCVNIGWHRFKFGQDQLLLATGLNNGRIKIWDVYTGKLLLNLMDHTELVRDLTFAPDGSLMLVSASRDKTLRVWDLKDDGNMVKVLRGHQNWVYCSAFSPDSSILCSVGAGKAVFLWNMDKLTLIRKLEGHHNDVVSCEFSPDGALLATASYDTRVIVWDHHKATILLELGHLFPPPSPIFAGGANDRWVRSVSFCPDGRHLASITDDRMVRFWSIEEKAPQAIGSLSNGLCCAFSAEGSVLATGTRDGSVLFWECPRSVASLQHMCRMSIRRLTTTQQVETLAIPTPLRDYLTYKII</sequence>
<dbReference type="Gene3D" id="1.10.8.10">
    <property type="entry name" value="DNA helicase RuvA subunit, C-terminal domain"/>
    <property type="match status" value="1"/>
</dbReference>
<feature type="region of interest" description="Disordered" evidence="7">
    <location>
        <begin position="184"/>
        <end position="226"/>
    </location>
</feature>
<dbReference type="EMBL" id="JASDAP010000007">
    <property type="protein sequence ID" value="KAK1900623.1"/>
    <property type="molecule type" value="Genomic_DNA"/>
</dbReference>
<feature type="repeat" description="WD" evidence="6">
    <location>
        <begin position="706"/>
        <end position="740"/>
    </location>
</feature>
<evidence type="ECO:0000313" key="10">
    <source>
        <dbReference type="EMBL" id="KAK1900623.1"/>
    </source>
</evidence>
<dbReference type="SMART" id="SM00320">
    <property type="entry name" value="WD40"/>
    <property type="match status" value="6"/>
</dbReference>
<feature type="region of interest" description="Disordered" evidence="7">
    <location>
        <begin position="102"/>
        <end position="157"/>
    </location>
</feature>
<feature type="repeat" description="WD" evidence="6">
    <location>
        <begin position="602"/>
        <end position="643"/>
    </location>
</feature>
<dbReference type="SMART" id="SM00969">
    <property type="entry name" value="SOCS_box"/>
    <property type="match status" value="1"/>
</dbReference>
<dbReference type="CDD" id="cd14366">
    <property type="entry name" value="CUE_CUED1"/>
    <property type="match status" value="1"/>
</dbReference>
<dbReference type="Proteomes" id="UP001228049">
    <property type="component" value="Unassembled WGS sequence"/>
</dbReference>
<dbReference type="AlphaFoldDB" id="A0AAD9CGF9"/>
<protein>
    <recommendedName>
        <fullName evidence="5">WD repeat and SOCS box-containing protein 1</fullName>
    </recommendedName>
</protein>
<dbReference type="InterPro" id="IPR036036">
    <property type="entry name" value="SOCS_box-like_dom_sf"/>
</dbReference>
<organism evidence="10 11">
    <name type="scientific">Dissostichus eleginoides</name>
    <name type="common">Patagonian toothfish</name>
    <name type="synonym">Dissostichus amissus</name>
    <dbReference type="NCBI Taxonomy" id="100907"/>
    <lineage>
        <taxon>Eukaryota</taxon>
        <taxon>Metazoa</taxon>
        <taxon>Chordata</taxon>
        <taxon>Craniata</taxon>
        <taxon>Vertebrata</taxon>
        <taxon>Euteleostomi</taxon>
        <taxon>Actinopterygii</taxon>
        <taxon>Neopterygii</taxon>
        <taxon>Teleostei</taxon>
        <taxon>Neoteleostei</taxon>
        <taxon>Acanthomorphata</taxon>
        <taxon>Eupercaria</taxon>
        <taxon>Perciformes</taxon>
        <taxon>Notothenioidei</taxon>
        <taxon>Nototheniidae</taxon>
        <taxon>Dissostichus</taxon>
    </lineage>
</organism>
<feature type="domain" description="CUE" evidence="9">
    <location>
        <begin position="37"/>
        <end position="80"/>
    </location>
</feature>
<dbReference type="InterPro" id="IPR051983">
    <property type="entry name" value="WSB_SOCS-box_domain"/>
</dbReference>
<dbReference type="PANTHER" id="PTHR15622">
    <property type="entry name" value="WD40 REPEAT PROTEIN"/>
    <property type="match status" value="1"/>
</dbReference>
<feature type="region of interest" description="Disordered" evidence="7">
    <location>
        <begin position="341"/>
        <end position="363"/>
    </location>
</feature>
<evidence type="ECO:0000313" key="11">
    <source>
        <dbReference type="Proteomes" id="UP001228049"/>
    </source>
</evidence>
<evidence type="ECO:0000256" key="7">
    <source>
        <dbReference type="SAM" id="MobiDB-lite"/>
    </source>
</evidence>
<dbReference type="GO" id="GO:0035556">
    <property type="term" value="P:intracellular signal transduction"/>
    <property type="evidence" value="ECO:0007669"/>
    <property type="project" value="InterPro"/>
</dbReference>
<dbReference type="Gene3D" id="2.130.10.10">
    <property type="entry name" value="YVTN repeat-like/Quinoprotein amine dehydrogenase"/>
    <property type="match status" value="2"/>
</dbReference>
<dbReference type="InterPro" id="IPR009060">
    <property type="entry name" value="UBA-like_sf"/>
</dbReference>
<comment type="pathway">
    <text evidence="1">Protein modification; protein ubiquitination.</text>
</comment>
<keyword evidence="3" id="KW-0677">Repeat</keyword>
<dbReference type="InterPro" id="IPR040195">
    <property type="entry name" value="CUE_CUED1"/>
</dbReference>
<evidence type="ECO:0000256" key="4">
    <source>
        <dbReference type="ARBA" id="ARBA00022786"/>
    </source>
</evidence>
<dbReference type="PROSITE" id="PS50294">
    <property type="entry name" value="WD_REPEATS_REGION"/>
    <property type="match status" value="3"/>
</dbReference>
<dbReference type="InterPro" id="IPR003892">
    <property type="entry name" value="CUE"/>
</dbReference>
<dbReference type="SUPFAM" id="SSF50978">
    <property type="entry name" value="WD40 repeat-like"/>
    <property type="match status" value="1"/>
</dbReference>
<comment type="caution">
    <text evidence="10">The sequence shown here is derived from an EMBL/GenBank/DDBJ whole genome shotgun (WGS) entry which is preliminary data.</text>
</comment>